<comment type="caution">
    <text evidence="1">The sequence shown here is derived from an EMBL/GenBank/DDBJ whole genome shotgun (WGS) entry which is preliminary data.</text>
</comment>
<accession>A0A840EWT8</accession>
<sequence>MTGVRHDWMPDRHLGAAAALAHADEIIGQISDVLFDYQTVPDGLIGLKSVVDGDVVRAVVESVKPIPRKLPLLVADALVVLRNAVEHTLFTEVEFRDGRLSNALARQVEMPAAKSREDFDNWVAAKGRKRPDSLHAGSDLVDRIDRLQPFHMGEDHPLHPLARLVLHTNHAKHREPAVTAVRIAASYADDSRPQSIDDVEKGPEVPLLVGDVIGDPTPVGELAPITMFPNIGINRPLTDDWPELLTELREIFDWVRCEALPVLITGGDAAEPDLPCRYEISLGHTDERAAIIEGSDVSAVTRHSRRLVAANLRIDLAELITQIDRIIGPEQVTRWFDHLSDDAVIEWSDLLAARAHLDPATRERYIRRTLLKMRDAALEF</sequence>
<dbReference type="RefSeq" id="WP_183369916.1">
    <property type="nucleotide sequence ID" value="NZ_BAABHL010000037.1"/>
</dbReference>
<name>A0A840EWT8_9ACTN</name>
<evidence type="ECO:0000313" key="1">
    <source>
        <dbReference type="EMBL" id="MBB4134798.1"/>
    </source>
</evidence>
<protein>
    <submittedName>
        <fullName evidence="1">Uncharacterized protein</fullName>
    </submittedName>
</protein>
<keyword evidence="2" id="KW-1185">Reference proteome</keyword>
<proteinExistence type="predicted"/>
<gene>
    <name evidence="1" type="ORF">BKA16_001350</name>
</gene>
<reference evidence="1 2" key="1">
    <citation type="submission" date="2020-08" db="EMBL/GenBank/DDBJ databases">
        <title>Sequencing the genomes of 1000 actinobacteria strains.</title>
        <authorList>
            <person name="Klenk H.-P."/>
        </authorList>
    </citation>
    <scope>NUCLEOTIDE SEQUENCE [LARGE SCALE GENOMIC DNA]</scope>
    <source>
        <strain evidence="1 2">DSM 45298</strain>
    </source>
</reference>
<evidence type="ECO:0000313" key="2">
    <source>
        <dbReference type="Proteomes" id="UP000551501"/>
    </source>
</evidence>
<dbReference type="Proteomes" id="UP000551501">
    <property type="component" value="Unassembled WGS sequence"/>
</dbReference>
<dbReference type="EMBL" id="JACIFP010000001">
    <property type="protein sequence ID" value="MBB4134798.1"/>
    <property type="molecule type" value="Genomic_DNA"/>
</dbReference>
<organism evidence="1 2">
    <name type="scientific">Gordonia humi</name>
    <dbReference type="NCBI Taxonomy" id="686429"/>
    <lineage>
        <taxon>Bacteria</taxon>
        <taxon>Bacillati</taxon>
        <taxon>Actinomycetota</taxon>
        <taxon>Actinomycetes</taxon>
        <taxon>Mycobacteriales</taxon>
        <taxon>Gordoniaceae</taxon>
        <taxon>Gordonia</taxon>
    </lineage>
</organism>
<dbReference type="AlphaFoldDB" id="A0A840EWT8"/>